<dbReference type="RefSeq" id="WP_092959723.1">
    <property type="nucleotide sequence ID" value="NZ_FOSQ01000003.1"/>
</dbReference>
<evidence type="ECO:0000313" key="2">
    <source>
        <dbReference type="Proteomes" id="UP000199473"/>
    </source>
</evidence>
<evidence type="ECO:0008006" key="3">
    <source>
        <dbReference type="Google" id="ProtNLM"/>
    </source>
</evidence>
<protein>
    <recommendedName>
        <fullName evidence="3">mRNA-degrading endonuclease RelE, toxin component of the RelBE toxin-antitoxin system</fullName>
    </recommendedName>
</protein>
<dbReference type="SUPFAM" id="SSF143011">
    <property type="entry name" value="RelE-like"/>
    <property type="match status" value="1"/>
</dbReference>
<organism evidence="1 2">
    <name type="scientific">Falsiroseomonas stagni DSM 19981</name>
    <dbReference type="NCBI Taxonomy" id="1123062"/>
    <lineage>
        <taxon>Bacteria</taxon>
        <taxon>Pseudomonadati</taxon>
        <taxon>Pseudomonadota</taxon>
        <taxon>Alphaproteobacteria</taxon>
        <taxon>Acetobacterales</taxon>
        <taxon>Roseomonadaceae</taxon>
        <taxon>Falsiroseomonas</taxon>
    </lineage>
</organism>
<dbReference type="EMBL" id="FOSQ01000003">
    <property type="protein sequence ID" value="SFK54850.1"/>
    <property type="molecule type" value="Genomic_DNA"/>
</dbReference>
<dbReference type="OrthoDB" id="9886306at2"/>
<sequence length="98" mass="10664">MPVEWSFTAESYLDQLPHAARAQVLHALEGLPGAWDGLLGGRLAPVKGERPDLFQLRVGGDLRVLLRRRGAVITVVDVVRRSQIDGLRRAAMPQTAAG</sequence>
<dbReference type="InterPro" id="IPR035093">
    <property type="entry name" value="RelE/ParE_toxin_dom_sf"/>
</dbReference>
<dbReference type="Gene3D" id="3.30.2310.20">
    <property type="entry name" value="RelE-like"/>
    <property type="match status" value="1"/>
</dbReference>
<dbReference type="Proteomes" id="UP000199473">
    <property type="component" value="Unassembled WGS sequence"/>
</dbReference>
<gene>
    <name evidence="1" type="ORF">SAMN02745775_103400</name>
</gene>
<keyword evidence="2" id="KW-1185">Reference proteome</keyword>
<dbReference type="AlphaFoldDB" id="A0A1I4AF86"/>
<evidence type="ECO:0000313" key="1">
    <source>
        <dbReference type="EMBL" id="SFK54850.1"/>
    </source>
</evidence>
<accession>A0A1I4AF86</accession>
<proteinExistence type="predicted"/>
<name>A0A1I4AF86_9PROT</name>
<reference evidence="1 2" key="1">
    <citation type="submission" date="2016-10" db="EMBL/GenBank/DDBJ databases">
        <authorList>
            <person name="de Groot N.N."/>
        </authorList>
    </citation>
    <scope>NUCLEOTIDE SEQUENCE [LARGE SCALE GENOMIC DNA]</scope>
    <source>
        <strain evidence="1 2">DSM 19981</strain>
    </source>
</reference>